<reference evidence="2" key="1">
    <citation type="journal article" date="2014" name="Front. Microbiol.">
        <title>High frequency of phylogenetically diverse reductive dehalogenase-homologous genes in deep subseafloor sedimentary metagenomes.</title>
        <authorList>
            <person name="Kawai M."/>
            <person name="Futagami T."/>
            <person name="Toyoda A."/>
            <person name="Takaki Y."/>
            <person name="Nishi S."/>
            <person name="Hori S."/>
            <person name="Arai W."/>
            <person name="Tsubouchi T."/>
            <person name="Morono Y."/>
            <person name="Uchiyama I."/>
            <person name="Ito T."/>
            <person name="Fujiyama A."/>
            <person name="Inagaki F."/>
            <person name="Takami H."/>
        </authorList>
    </citation>
    <scope>NUCLEOTIDE SEQUENCE</scope>
    <source>
        <strain evidence="2">Expedition CK06-06</strain>
    </source>
</reference>
<protein>
    <submittedName>
        <fullName evidence="2">Uncharacterized protein</fullName>
    </submittedName>
</protein>
<organism evidence="2">
    <name type="scientific">marine sediment metagenome</name>
    <dbReference type="NCBI Taxonomy" id="412755"/>
    <lineage>
        <taxon>unclassified sequences</taxon>
        <taxon>metagenomes</taxon>
        <taxon>ecological metagenomes</taxon>
    </lineage>
</organism>
<accession>X0W7D6</accession>
<evidence type="ECO:0000313" key="2">
    <source>
        <dbReference type="EMBL" id="GAG26470.1"/>
    </source>
</evidence>
<keyword evidence="1" id="KW-1133">Transmembrane helix</keyword>
<sequence>MIMQFVVTEYAGAVILLLLTGVAAILFALFMVLDFVKNKKIHHLLWALSFIVLFVAGIVLVLTNDYSLLLSPPVAALAALIPGGIAAGLFFVVFEEKTKLYGYIYLVFTLVMVVLIGITKVVGSPGASATVMLAHIPSSLSIILLPIYTTYKTKDTDWKALLVSIGGIVVSIAGLLLALFTIGAASIVLILTLLPYVLLLTAIFLALGMLLP</sequence>
<keyword evidence="1" id="KW-0812">Transmembrane</keyword>
<name>X0W7D6_9ZZZZ</name>
<feature type="transmembrane region" description="Helical" evidence="1">
    <location>
        <begin position="129"/>
        <end position="148"/>
    </location>
</feature>
<gene>
    <name evidence="2" type="ORF">S01H1_48087</name>
</gene>
<feature type="transmembrane region" description="Helical" evidence="1">
    <location>
        <begin position="44"/>
        <end position="62"/>
    </location>
</feature>
<feature type="transmembrane region" description="Helical" evidence="1">
    <location>
        <begin position="160"/>
        <end position="182"/>
    </location>
</feature>
<dbReference type="AlphaFoldDB" id="X0W7D6"/>
<proteinExistence type="predicted"/>
<feature type="transmembrane region" description="Helical" evidence="1">
    <location>
        <begin position="188"/>
        <end position="211"/>
    </location>
</feature>
<keyword evidence="1" id="KW-0472">Membrane</keyword>
<feature type="transmembrane region" description="Helical" evidence="1">
    <location>
        <begin position="101"/>
        <end position="123"/>
    </location>
</feature>
<feature type="transmembrane region" description="Helical" evidence="1">
    <location>
        <begin position="12"/>
        <end position="32"/>
    </location>
</feature>
<dbReference type="EMBL" id="BARS01030867">
    <property type="protein sequence ID" value="GAG26470.1"/>
    <property type="molecule type" value="Genomic_DNA"/>
</dbReference>
<comment type="caution">
    <text evidence="2">The sequence shown here is derived from an EMBL/GenBank/DDBJ whole genome shotgun (WGS) entry which is preliminary data.</text>
</comment>
<evidence type="ECO:0000256" key="1">
    <source>
        <dbReference type="SAM" id="Phobius"/>
    </source>
</evidence>
<feature type="transmembrane region" description="Helical" evidence="1">
    <location>
        <begin position="74"/>
        <end position="94"/>
    </location>
</feature>
<feature type="non-terminal residue" evidence="2">
    <location>
        <position position="212"/>
    </location>
</feature>